<accession>A0A149PKI1</accession>
<reference evidence="2 3" key="1">
    <citation type="journal article" date="2015" name="Int. J. Syst. Evol. Microbiol.">
        <title>Burkholderia monticola sp. nov., isolated from mountain soil.</title>
        <authorList>
            <person name="Baek I."/>
            <person name="Seo B."/>
            <person name="Lee I."/>
            <person name="Yi H."/>
            <person name="Chun J."/>
        </authorList>
    </citation>
    <scope>NUCLEOTIDE SEQUENCE [LARGE SCALE GENOMIC DNA]</scope>
    <source>
        <strain evidence="2 3">JC2948</strain>
    </source>
</reference>
<evidence type="ECO:0000313" key="2">
    <source>
        <dbReference type="EMBL" id="KXU85509.1"/>
    </source>
</evidence>
<feature type="transmembrane region" description="Helical" evidence="1">
    <location>
        <begin position="71"/>
        <end position="88"/>
    </location>
</feature>
<dbReference type="Proteomes" id="UP000075613">
    <property type="component" value="Unassembled WGS sequence"/>
</dbReference>
<evidence type="ECO:0000313" key="3">
    <source>
        <dbReference type="Proteomes" id="UP000075613"/>
    </source>
</evidence>
<sequence length="93" mass="10133">MVLGALVGWLVSAGVDHWRLMSSIDHGFGLRLALETAAACCLLLPRPLLLKTVFRSRRSVFIRDEDIRAMLLGRVVGVVSGIWIGATANCMLV</sequence>
<dbReference type="EMBL" id="LRBG01000031">
    <property type="protein sequence ID" value="KXU85509.1"/>
    <property type="molecule type" value="Genomic_DNA"/>
</dbReference>
<gene>
    <name evidence="2" type="ORF">CI15_20305</name>
</gene>
<comment type="caution">
    <text evidence="2">The sequence shown here is derived from an EMBL/GenBank/DDBJ whole genome shotgun (WGS) entry which is preliminary data.</text>
</comment>
<name>A0A149PKI1_9BURK</name>
<keyword evidence="3" id="KW-1185">Reference proteome</keyword>
<keyword evidence="1" id="KW-1133">Transmembrane helix</keyword>
<organism evidence="2 3">
    <name type="scientific">Paraburkholderia monticola</name>
    <dbReference type="NCBI Taxonomy" id="1399968"/>
    <lineage>
        <taxon>Bacteria</taxon>
        <taxon>Pseudomonadati</taxon>
        <taxon>Pseudomonadota</taxon>
        <taxon>Betaproteobacteria</taxon>
        <taxon>Burkholderiales</taxon>
        <taxon>Burkholderiaceae</taxon>
        <taxon>Paraburkholderia</taxon>
    </lineage>
</organism>
<feature type="transmembrane region" description="Helical" evidence="1">
    <location>
        <begin position="29"/>
        <end position="50"/>
    </location>
</feature>
<keyword evidence="1" id="KW-0812">Transmembrane</keyword>
<dbReference type="AlphaFoldDB" id="A0A149PKI1"/>
<proteinExistence type="predicted"/>
<evidence type="ECO:0000256" key="1">
    <source>
        <dbReference type="SAM" id="Phobius"/>
    </source>
</evidence>
<protein>
    <submittedName>
        <fullName evidence="2">Uncharacterized protein</fullName>
    </submittedName>
</protein>
<keyword evidence="1" id="KW-0472">Membrane</keyword>